<gene>
    <name evidence="3" type="primary">LOC110776122</name>
</gene>
<reference evidence="3" key="2">
    <citation type="submission" date="2025-08" db="UniProtKB">
        <authorList>
            <consortium name="RefSeq"/>
        </authorList>
    </citation>
    <scope>IDENTIFICATION</scope>
    <source>
        <tissue evidence="3">Leaf</tissue>
    </source>
</reference>
<evidence type="ECO:0000313" key="2">
    <source>
        <dbReference type="Proteomes" id="UP000813463"/>
    </source>
</evidence>
<keyword evidence="1" id="KW-1133">Transmembrane helix</keyword>
<evidence type="ECO:0000256" key="1">
    <source>
        <dbReference type="SAM" id="Phobius"/>
    </source>
</evidence>
<dbReference type="Proteomes" id="UP000813463">
    <property type="component" value="Chromosome 4"/>
</dbReference>
<keyword evidence="2" id="KW-1185">Reference proteome</keyword>
<feature type="transmembrane region" description="Helical" evidence="1">
    <location>
        <begin position="12"/>
        <end position="33"/>
    </location>
</feature>
<organism evidence="2 3">
    <name type="scientific">Spinacia oleracea</name>
    <name type="common">Spinach</name>
    <dbReference type="NCBI Taxonomy" id="3562"/>
    <lineage>
        <taxon>Eukaryota</taxon>
        <taxon>Viridiplantae</taxon>
        <taxon>Streptophyta</taxon>
        <taxon>Embryophyta</taxon>
        <taxon>Tracheophyta</taxon>
        <taxon>Spermatophyta</taxon>
        <taxon>Magnoliopsida</taxon>
        <taxon>eudicotyledons</taxon>
        <taxon>Gunneridae</taxon>
        <taxon>Pentapetalae</taxon>
        <taxon>Caryophyllales</taxon>
        <taxon>Chenopodiaceae</taxon>
        <taxon>Chenopodioideae</taxon>
        <taxon>Anserineae</taxon>
        <taxon>Spinacia</taxon>
    </lineage>
</organism>
<accession>A0ABM3QHH1</accession>
<protein>
    <submittedName>
        <fullName evidence="3">Uncharacterized protein isoform X1</fullName>
    </submittedName>
</protein>
<dbReference type="RefSeq" id="XP_056682808.1">
    <property type="nucleotide sequence ID" value="XM_056826830.1"/>
</dbReference>
<keyword evidence="1" id="KW-0472">Membrane</keyword>
<name>A0ABM3QHH1_SPIOL</name>
<dbReference type="GeneID" id="110776122"/>
<proteinExistence type="predicted"/>
<reference evidence="2" key="1">
    <citation type="journal article" date="2021" name="Nat. Commun.">
        <title>Genomic analyses provide insights into spinach domestication and the genetic basis of agronomic traits.</title>
        <authorList>
            <person name="Cai X."/>
            <person name="Sun X."/>
            <person name="Xu C."/>
            <person name="Sun H."/>
            <person name="Wang X."/>
            <person name="Ge C."/>
            <person name="Zhang Z."/>
            <person name="Wang Q."/>
            <person name="Fei Z."/>
            <person name="Jiao C."/>
            <person name="Wang Q."/>
        </authorList>
    </citation>
    <scope>NUCLEOTIDE SEQUENCE [LARGE SCALE GENOMIC DNA]</scope>
    <source>
        <strain evidence="2">cv. Varoflay</strain>
    </source>
</reference>
<evidence type="ECO:0000313" key="3">
    <source>
        <dbReference type="RefSeq" id="XP_056682808.1"/>
    </source>
</evidence>
<dbReference type="PROSITE" id="PS51257">
    <property type="entry name" value="PROKAR_LIPOPROTEIN"/>
    <property type="match status" value="1"/>
</dbReference>
<sequence length="128" mass="13833">MERASLRLLTPVILVLIFLISTTGLISCASILLPRSNLPITTRVEKTTEGYEVIIVEEMVIQQPNTAASAVEKPTLLQLFKTDAEMVVGNEANTLQCAQQGQFCSSFGPFCCRGLDCVNLIVGACAKL</sequence>
<keyword evidence="1" id="KW-0812">Transmembrane</keyword>